<proteinExistence type="predicted"/>
<organism evidence="2 3">
    <name type="scientific">Candidatus Clostridium stratigraminis</name>
    <dbReference type="NCBI Taxonomy" id="3381661"/>
    <lineage>
        <taxon>Bacteria</taxon>
        <taxon>Bacillati</taxon>
        <taxon>Bacillota</taxon>
        <taxon>Clostridia</taxon>
        <taxon>Eubacteriales</taxon>
        <taxon>Clostridiaceae</taxon>
        <taxon>Clostridium</taxon>
    </lineage>
</organism>
<sequence length="125" mass="12914">MKKIITSLFLMVAVLASVSLIAYADQGATVAGISGGGTQYKGAVDGESTQYGCYAETKCYRVSGTESVYAYVEIVNYGGYLIGNGKSSTGTSYACSGTQSMSGGYNAYGSIGTASGTSRTFCRLY</sequence>
<dbReference type="EMBL" id="JBJHZZ010000007">
    <property type="protein sequence ID" value="MFL0247523.1"/>
    <property type="molecule type" value="Genomic_DNA"/>
</dbReference>
<gene>
    <name evidence="2" type="ORF">ACJDUG_11135</name>
</gene>
<evidence type="ECO:0000256" key="1">
    <source>
        <dbReference type="SAM" id="SignalP"/>
    </source>
</evidence>
<protein>
    <submittedName>
        <fullName evidence="2">Uncharacterized protein</fullName>
    </submittedName>
</protein>
<keyword evidence="1" id="KW-0732">Signal</keyword>
<reference evidence="2 3" key="1">
    <citation type="submission" date="2024-11" db="EMBL/GenBank/DDBJ databases">
        <authorList>
            <person name="Heng Y.C."/>
            <person name="Lim A.C.H."/>
            <person name="Lee J.K.Y."/>
            <person name="Kittelmann S."/>
        </authorList>
    </citation>
    <scope>NUCLEOTIDE SEQUENCE [LARGE SCALE GENOMIC DNA]</scope>
    <source>
        <strain evidence="2 3">WILCCON 0185</strain>
    </source>
</reference>
<accession>A0ABW8T739</accession>
<feature type="signal peptide" evidence="1">
    <location>
        <begin position="1"/>
        <end position="24"/>
    </location>
</feature>
<keyword evidence="3" id="KW-1185">Reference proteome</keyword>
<dbReference type="RefSeq" id="WP_406769974.1">
    <property type="nucleotide sequence ID" value="NZ_JBJHZZ010000007.1"/>
</dbReference>
<dbReference type="Proteomes" id="UP001623591">
    <property type="component" value="Unassembled WGS sequence"/>
</dbReference>
<evidence type="ECO:0000313" key="2">
    <source>
        <dbReference type="EMBL" id="MFL0247523.1"/>
    </source>
</evidence>
<name>A0ABW8T739_9CLOT</name>
<feature type="chain" id="PRO_5045970655" evidence="1">
    <location>
        <begin position="25"/>
        <end position="125"/>
    </location>
</feature>
<evidence type="ECO:0000313" key="3">
    <source>
        <dbReference type="Proteomes" id="UP001623591"/>
    </source>
</evidence>
<comment type="caution">
    <text evidence="2">The sequence shown here is derived from an EMBL/GenBank/DDBJ whole genome shotgun (WGS) entry which is preliminary data.</text>
</comment>